<reference evidence="1 2" key="1">
    <citation type="submission" date="2024-10" db="EMBL/GenBank/DDBJ databases">
        <title>The Natural Products Discovery Center: Release of the First 8490 Sequenced Strains for Exploring Actinobacteria Biosynthetic Diversity.</title>
        <authorList>
            <person name="Kalkreuter E."/>
            <person name="Kautsar S.A."/>
            <person name="Yang D."/>
            <person name="Bader C.D."/>
            <person name="Teijaro C.N."/>
            <person name="Fluegel L."/>
            <person name="Davis C.M."/>
            <person name="Simpson J.R."/>
            <person name="Lauterbach L."/>
            <person name="Steele A.D."/>
            <person name="Gui C."/>
            <person name="Meng S."/>
            <person name="Li G."/>
            <person name="Viehrig K."/>
            <person name="Ye F."/>
            <person name="Su P."/>
            <person name="Kiefer A.F."/>
            <person name="Nichols A."/>
            <person name="Cepeda A.J."/>
            <person name="Yan W."/>
            <person name="Fan B."/>
            <person name="Jiang Y."/>
            <person name="Adhikari A."/>
            <person name="Zheng C.-J."/>
            <person name="Schuster L."/>
            <person name="Cowan T.M."/>
            <person name="Smanski M.J."/>
            <person name="Chevrette M.G."/>
            <person name="De Carvalho L.P.S."/>
            <person name="Shen B."/>
        </authorList>
    </citation>
    <scope>NUCLEOTIDE SEQUENCE [LARGE SCALE GENOMIC DNA]</scope>
    <source>
        <strain evidence="1 2">NPDC001281</strain>
    </source>
</reference>
<comment type="caution">
    <text evidence="1">The sequence shown here is derived from an EMBL/GenBank/DDBJ whole genome shotgun (WGS) entry which is preliminary data.</text>
</comment>
<proteinExistence type="predicted"/>
<sequence length="86" mass="9009">MVEIAHLLDELTCAACGTPNALWLYPVRGVVECRECGEKASILLDGFDSIGSIDGADSISPLEAERSTSVCSLDSLDGFDVCGGGW</sequence>
<evidence type="ECO:0000313" key="2">
    <source>
        <dbReference type="Proteomes" id="UP001602119"/>
    </source>
</evidence>
<evidence type="ECO:0000313" key="1">
    <source>
        <dbReference type="EMBL" id="MFF4779597.1"/>
    </source>
</evidence>
<dbReference type="Proteomes" id="UP001602119">
    <property type="component" value="Unassembled WGS sequence"/>
</dbReference>
<name>A0ABW6VLV5_MICFU</name>
<accession>A0ABW6VLV5</accession>
<organism evidence="1 2">
    <name type="scientific">Microtetraspora fusca</name>
    <dbReference type="NCBI Taxonomy" id="1997"/>
    <lineage>
        <taxon>Bacteria</taxon>
        <taxon>Bacillati</taxon>
        <taxon>Actinomycetota</taxon>
        <taxon>Actinomycetes</taxon>
        <taxon>Streptosporangiales</taxon>
        <taxon>Streptosporangiaceae</taxon>
        <taxon>Microtetraspora</taxon>
    </lineage>
</organism>
<keyword evidence="2" id="KW-1185">Reference proteome</keyword>
<dbReference type="RefSeq" id="WP_387348384.1">
    <property type="nucleotide sequence ID" value="NZ_JBIAXI010000056.1"/>
</dbReference>
<dbReference type="EMBL" id="JBIAXI010000056">
    <property type="protein sequence ID" value="MFF4779597.1"/>
    <property type="molecule type" value="Genomic_DNA"/>
</dbReference>
<gene>
    <name evidence="1" type="ORF">ACFY05_42965</name>
</gene>
<protein>
    <submittedName>
        <fullName evidence="1">Uncharacterized protein</fullName>
    </submittedName>
</protein>